<keyword evidence="6" id="KW-0862">Zinc</keyword>
<keyword evidence="4" id="KW-0732">Signal</keyword>
<dbReference type="InterPro" id="IPR001531">
    <property type="entry name" value="Zn_PLipaseC"/>
</dbReference>
<evidence type="ECO:0000256" key="2">
    <source>
        <dbReference type="ARBA" id="ARBA00018391"/>
    </source>
</evidence>
<name>F7NH77_9FIRM</name>
<dbReference type="eggNOG" id="ENOG5032CXY">
    <property type="taxonomic scope" value="Bacteria"/>
</dbReference>
<dbReference type="InterPro" id="IPR029002">
    <property type="entry name" value="PLPC/GPLD1"/>
</dbReference>
<proteinExistence type="predicted"/>
<comment type="caution">
    <text evidence="9">The sequence shown here is derived from an EMBL/GenBank/DDBJ whole genome shotgun (WGS) entry which is preliminary data.</text>
</comment>
<dbReference type="PROSITE" id="PS51346">
    <property type="entry name" value="PROKAR_ZN_DEPEND_PLPC_2"/>
    <property type="match status" value="1"/>
</dbReference>
<dbReference type="STRING" id="1009370.ALO_07113"/>
<dbReference type="SMART" id="SM00770">
    <property type="entry name" value="Zn_dep_PLPC"/>
    <property type="match status" value="1"/>
</dbReference>
<dbReference type="InterPro" id="IPR008947">
    <property type="entry name" value="PLipase_C/P1_nuclease_dom_sf"/>
</dbReference>
<dbReference type="GO" id="GO:0008270">
    <property type="term" value="F:zinc ion binding"/>
    <property type="evidence" value="ECO:0007669"/>
    <property type="project" value="InterPro"/>
</dbReference>
<dbReference type="OrthoDB" id="1677163at2"/>
<keyword evidence="10" id="KW-1185">Reference proteome</keyword>
<sequence length="245" mass="27711">MNLQTLTTISAVGGVRLLLTTASPLQGIIDRPSITHEFCNRQAVKILRQDGLEHYADLMSQYMNELNAGVLWADEGWRNISHYFHPTTRKGLWQFPTAWEEFGQYMARAGKLMRRRSVREAMFFLGAAAHLVQDMCVPHHTQLKMLTGHKQYETWAKEHHADYGVNTHGIYREGKSVRSMILHNALISADLLQWVQSGVNEASYHKATAILLPLAQRTTAGLFLQFCSSMGHNLRSGSLETFTVA</sequence>
<dbReference type="Pfam" id="PF00882">
    <property type="entry name" value="Zn_dep_PLPC"/>
    <property type="match status" value="1"/>
</dbReference>
<gene>
    <name evidence="9" type="ORF">ALO_07113</name>
</gene>
<protein>
    <recommendedName>
        <fullName evidence="2">Phospholipase C</fullName>
        <ecNumber evidence="1">3.1.4.3</ecNumber>
    </recommendedName>
    <alternativeName>
        <fullName evidence="7">Phosphatidylcholine cholinephosphohydrolase</fullName>
    </alternativeName>
</protein>
<evidence type="ECO:0000256" key="7">
    <source>
        <dbReference type="ARBA" id="ARBA00031285"/>
    </source>
</evidence>
<evidence type="ECO:0000259" key="8">
    <source>
        <dbReference type="PROSITE" id="PS51346"/>
    </source>
</evidence>
<evidence type="ECO:0000256" key="5">
    <source>
        <dbReference type="ARBA" id="ARBA00022801"/>
    </source>
</evidence>
<dbReference type="RefSeq" id="WP_004094108.1">
    <property type="nucleotide sequence ID" value="NZ_AFGF01000053.1"/>
</dbReference>
<keyword evidence="5" id="KW-0378">Hydrolase</keyword>
<dbReference type="EMBL" id="AFGF01000053">
    <property type="protein sequence ID" value="EGO64560.1"/>
    <property type="molecule type" value="Genomic_DNA"/>
</dbReference>
<evidence type="ECO:0000256" key="6">
    <source>
        <dbReference type="ARBA" id="ARBA00022833"/>
    </source>
</evidence>
<dbReference type="CDD" id="cd11009">
    <property type="entry name" value="Zn_dep_PLPC"/>
    <property type="match status" value="1"/>
</dbReference>
<feature type="domain" description="Zn-dependent PLC" evidence="8">
    <location>
        <begin position="23"/>
        <end position="237"/>
    </location>
</feature>
<organism evidence="9 10">
    <name type="scientific">Acetonema longum DSM 6540</name>
    <dbReference type="NCBI Taxonomy" id="1009370"/>
    <lineage>
        <taxon>Bacteria</taxon>
        <taxon>Bacillati</taxon>
        <taxon>Bacillota</taxon>
        <taxon>Negativicutes</taxon>
        <taxon>Acetonemataceae</taxon>
        <taxon>Acetonema</taxon>
    </lineage>
</organism>
<dbReference type="Proteomes" id="UP000003240">
    <property type="component" value="Unassembled WGS sequence"/>
</dbReference>
<dbReference type="SUPFAM" id="SSF48537">
    <property type="entry name" value="Phospholipase C/P1 nuclease"/>
    <property type="match status" value="1"/>
</dbReference>
<dbReference type="EC" id="3.1.4.3" evidence="1"/>
<evidence type="ECO:0000313" key="10">
    <source>
        <dbReference type="Proteomes" id="UP000003240"/>
    </source>
</evidence>
<dbReference type="GO" id="GO:0034480">
    <property type="term" value="F:phosphatidylcholine phospholipase C activity"/>
    <property type="evidence" value="ECO:0007669"/>
    <property type="project" value="UniProtKB-EC"/>
</dbReference>
<dbReference type="Gene3D" id="1.10.575.10">
    <property type="entry name" value="P1 Nuclease"/>
    <property type="match status" value="1"/>
</dbReference>
<reference evidence="9 10" key="1">
    <citation type="journal article" date="2011" name="EMBO J.">
        <title>Structural diversity of bacterial flagellar motors.</title>
        <authorList>
            <person name="Chen S."/>
            <person name="Beeby M."/>
            <person name="Murphy G.E."/>
            <person name="Leadbetter J.R."/>
            <person name="Hendrixson D.R."/>
            <person name="Briegel A."/>
            <person name="Li Z."/>
            <person name="Shi J."/>
            <person name="Tocheva E.I."/>
            <person name="Muller A."/>
            <person name="Dobro M.J."/>
            <person name="Jensen G.J."/>
        </authorList>
    </citation>
    <scope>NUCLEOTIDE SEQUENCE [LARGE SCALE GENOMIC DNA]</scope>
    <source>
        <strain evidence="9 10">DSM 6540</strain>
    </source>
</reference>
<keyword evidence="3" id="KW-0479">Metal-binding</keyword>
<evidence type="ECO:0000256" key="1">
    <source>
        <dbReference type="ARBA" id="ARBA00012018"/>
    </source>
</evidence>
<evidence type="ECO:0000256" key="4">
    <source>
        <dbReference type="ARBA" id="ARBA00022729"/>
    </source>
</evidence>
<evidence type="ECO:0000256" key="3">
    <source>
        <dbReference type="ARBA" id="ARBA00022723"/>
    </source>
</evidence>
<accession>F7NH77</accession>
<dbReference type="AlphaFoldDB" id="F7NH77"/>
<evidence type="ECO:0000313" key="9">
    <source>
        <dbReference type="EMBL" id="EGO64560.1"/>
    </source>
</evidence>